<organism evidence="1 2">
    <name type="scientific">Paraglaciecola polaris LMG 21857</name>
    <dbReference type="NCBI Taxonomy" id="1129793"/>
    <lineage>
        <taxon>Bacteria</taxon>
        <taxon>Pseudomonadati</taxon>
        <taxon>Pseudomonadota</taxon>
        <taxon>Gammaproteobacteria</taxon>
        <taxon>Alteromonadales</taxon>
        <taxon>Alteromonadaceae</taxon>
        <taxon>Paraglaciecola</taxon>
    </lineage>
</organism>
<reference evidence="2" key="1">
    <citation type="journal article" date="2014" name="Environ. Microbiol.">
        <title>Comparative genomics of the marine bacterial genus Glaciecola reveals the high degree of genomic diversity and genomic characteristic for cold adaptation.</title>
        <authorList>
            <person name="Qin Q.L."/>
            <person name="Xie B.B."/>
            <person name="Yu Y."/>
            <person name="Shu Y.L."/>
            <person name="Rong J.C."/>
            <person name="Zhang Y.J."/>
            <person name="Zhao D.L."/>
            <person name="Chen X.L."/>
            <person name="Zhang X.Y."/>
            <person name="Chen B."/>
            <person name="Zhou B.C."/>
            <person name="Zhang Y.Z."/>
        </authorList>
    </citation>
    <scope>NUCLEOTIDE SEQUENCE [LARGE SCALE GENOMIC DNA]</scope>
    <source>
        <strain evidence="2">LMG 21857</strain>
    </source>
</reference>
<evidence type="ECO:0000313" key="2">
    <source>
        <dbReference type="Proteomes" id="UP000006322"/>
    </source>
</evidence>
<dbReference type="EMBL" id="BAER01000127">
    <property type="protein sequence ID" value="GAC35108.1"/>
    <property type="molecule type" value="Genomic_DNA"/>
</dbReference>
<sequence>MTLPFTVNANKTVKVIKVGREQTPIIVIDDVLLAPRELAADACQNQCFSRQNSGFYPGARADLPRDYTIEVLQSIYKQVAQIHHIPQHLQLKHQAGYYSLISTPSHALSTLQRIPHFDAVSPFYFALLHYVNPGHHGGTGFFRDNNTGFERITPVRERQYLSSAAHFINNVAQPPAGYITASTEQFTLHSQIDYRPNRLLIYPGNLLHSGLIASDKDINEDPASGRLTANIFIDFV</sequence>
<protein>
    <submittedName>
        <fullName evidence="1">Uncharacterized protein</fullName>
    </submittedName>
</protein>
<dbReference type="RefSeq" id="WP_007106871.1">
    <property type="nucleotide sequence ID" value="NZ_BAER01000127.1"/>
</dbReference>
<dbReference type="Pfam" id="PF20043">
    <property type="entry name" value="DUF6445"/>
    <property type="match status" value="1"/>
</dbReference>
<dbReference type="STRING" id="1129793.GPLA_4229"/>
<comment type="caution">
    <text evidence="1">The sequence shown here is derived from an EMBL/GenBank/DDBJ whole genome shotgun (WGS) entry which is preliminary data.</text>
</comment>
<proteinExistence type="predicted"/>
<name>K7A2F1_9ALTE</name>
<keyword evidence="2" id="KW-1185">Reference proteome</keyword>
<dbReference type="AlphaFoldDB" id="K7A2F1"/>
<dbReference type="Proteomes" id="UP000006322">
    <property type="component" value="Unassembled WGS sequence"/>
</dbReference>
<evidence type="ECO:0000313" key="1">
    <source>
        <dbReference type="EMBL" id="GAC35108.1"/>
    </source>
</evidence>
<dbReference type="InterPro" id="IPR045617">
    <property type="entry name" value="DUF6445"/>
</dbReference>
<accession>K7A2F1</accession>
<gene>
    <name evidence="1" type="ORF">GPLA_4229</name>
</gene>
<dbReference type="OrthoDB" id="4048724at2"/>